<dbReference type="AlphaFoldDB" id="A0A6C0IB74"/>
<keyword evidence="1" id="KW-1133">Transmembrane helix</keyword>
<evidence type="ECO:0000256" key="1">
    <source>
        <dbReference type="SAM" id="Phobius"/>
    </source>
</evidence>
<sequence length="86" mass="10337">MIWYFIVRIIISIGILFILHNLYDYCKQNFTTKKTKDLVSLHKEKYQEILNELHNQPTVENQQDELSYQDKAFLQQSLLTMIQTDV</sequence>
<proteinExistence type="predicted"/>
<feature type="transmembrane region" description="Helical" evidence="1">
    <location>
        <begin position="6"/>
        <end position="26"/>
    </location>
</feature>
<name>A0A6C0IB74_9ZZZZ</name>
<accession>A0A6C0IB74</accession>
<organism evidence="2">
    <name type="scientific">viral metagenome</name>
    <dbReference type="NCBI Taxonomy" id="1070528"/>
    <lineage>
        <taxon>unclassified sequences</taxon>
        <taxon>metagenomes</taxon>
        <taxon>organismal metagenomes</taxon>
    </lineage>
</organism>
<keyword evidence="1" id="KW-0812">Transmembrane</keyword>
<dbReference type="EMBL" id="MN740153">
    <property type="protein sequence ID" value="QHT90291.1"/>
    <property type="molecule type" value="Genomic_DNA"/>
</dbReference>
<protein>
    <submittedName>
        <fullName evidence="2">Uncharacterized protein</fullName>
    </submittedName>
</protein>
<keyword evidence="1" id="KW-0472">Membrane</keyword>
<reference evidence="2" key="1">
    <citation type="journal article" date="2020" name="Nature">
        <title>Giant virus diversity and host interactions through global metagenomics.</title>
        <authorList>
            <person name="Schulz F."/>
            <person name="Roux S."/>
            <person name="Paez-Espino D."/>
            <person name="Jungbluth S."/>
            <person name="Walsh D.A."/>
            <person name="Denef V.J."/>
            <person name="McMahon K.D."/>
            <person name="Konstantinidis K.T."/>
            <person name="Eloe-Fadrosh E.A."/>
            <person name="Kyrpides N.C."/>
            <person name="Woyke T."/>
        </authorList>
    </citation>
    <scope>NUCLEOTIDE SEQUENCE</scope>
    <source>
        <strain evidence="2">GVMAG-M-3300023184-68</strain>
    </source>
</reference>
<evidence type="ECO:0000313" key="2">
    <source>
        <dbReference type="EMBL" id="QHT90291.1"/>
    </source>
</evidence>